<keyword evidence="2" id="KW-1185">Reference proteome</keyword>
<proteinExistence type="predicted"/>
<gene>
    <name evidence="1" type="ORF">NCTC10717_00824</name>
</gene>
<organism evidence="1 2">
    <name type="scientific">Suttonella indologenes</name>
    <dbReference type="NCBI Taxonomy" id="13276"/>
    <lineage>
        <taxon>Bacteria</taxon>
        <taxon>Pseudomonadati</taxon>
        <taxon>Pseudomonadota</taxon>
        <taxon>Gammaproteobacteria</taxon>
        <taxon>Cardiobacteriales</taxon>
        <taxon>Cardiobacteriaceae</taxon>
        <taxon>Suttonella</taxon>
    </lineage>
</organism>
<protein>
    <submittedName>
        <fullName evidence="1">Uncharacterized protein</fullName>
    </submittedName>
</protein>
<evidence type="ECO:0000313" key="1">
    <source>
        <dbReference type="EMBL" id="SUO96023.1"/>
    </source>
</evidence>
<evidence type="ECO:0000313" key="2">
    <source>
        <dbReference type="Proteomes" id="UP000254575"/>
    </source>
</evidence>
<reference evidence="1 2" key="1">
    <citation type="submission" date="2018-06" db="EMBL/GenBank/DDBJ databases">
        <authorList>
            <consortium name="Pathogen Informatics"/>
            <person name="Doyle S."/>
        </authorList>
    </citation>
    <scope>NUCLEOTIDE SEQUENCE [LARGE SCALE GENOMIC DNA]</scope>
    <source>
        <strain evidence="1 2">NCTC10717</strain>
    </source>
</reference>
<dbReference type="RefSeq" id="WP_115218107.1">
    <property type="nucleotide sequence ID" value="NZ_UHIA01000004.1"/>
</dbReference>
<sequence>MTPNITTTLTVEEWLKVLHNPKLSTPKSLQILLTVYRSPNHQNRAGIIGEQMGYTKSPHSTINMMVGRYSQKIHRHYGEQLLFNRRGNGTFQWWMLFFEGWWQQETNYFIWRLKPKLCQALEKSGLLENE</sequence>
<dbReference type="OrthoDB" id="9802640at2"/>
<dbReference type="AlphaFoldDB" id="A0A380MVS8"/>
<dbReference type="Proteomes" id="UP000254575">
    <property type="component" value="Unassembled WGS sequence"/>
</dbReference>
<name>A0A380MVS8_9GAMM</name>
<dbReference type="EMBL" id="UHIA01000004">
    <property type="protein sequence ID" value="SUO96023.1"/>
    <property type="molecule type" value="Genomic_DNA"/>
</dbReference>
<accession>A0A380MVS8</accession>